<evidence type="ECO:0000313" key="2">
    <source>
        <dbReference type="Proteomes" id="UP000242814"/>
    </source>
</evidence>
<accession>A0A1D2JJN5</accession>
<proteinExistence type="predicted"/>
<dbReference type="VEuPathDB" id="FungiDB:PADG_06412"/>
<reference evidence="1 2" key="1">
    <citation type="submission" date="2016-06" db="EMBL/GenBank/DDBJ databases">
        <authorList>
            <person name="Kjaerup R.B."/>
            <person name="Dalgaard T.S."/>
            <person name="Juul-Madsen H.R."/>
        </authorList>
    </citation>
    <scope>NUCLEOTIDE SEQUENCE [LARGE SCALE GENOMIC DNA]</scope>
    <source>
        <strain evidence="1 2">Pb300</strain>
    </source>
</reference>
<name>A0A1D2JJN5_PARBR</name>
<gene>
    <name evidence="1" type="ORF">ACO22_02105</name>
</gene>
<sequence>MGEEKRMIGSLAENAKWYMREGTRNLKDGPYSIIQIPRSTATAVFVSSGIQRMPRVLVRQRALDKDALILSRLLGLVTSPDQLSCLPSVQFHPPATGPGCGYRNLQTSPTKGCPLIWFYDLGADVQGAEDRFKELTTKD</sequence>
<organism evidence="1 2">
    <name type="scientific">Paracoccidioides brasiliensis</name>
    <dbReference type="NCBI Taxonomy" id="121759"/>
    <lineage>
        <taxon>Eukaryota</taxon>
        <taxon>Fungi</taxon>
        <taxon>Dikarya</taxon>
        <taxon>Ascomycota</taxon>
        <taxon>Pezizomycotina</taxon>
        <taxon>Eurotiomycetes</taxon>
        <taxon>Eurotiomycetidae</taxon>
        <taxon>Onygenales</taxon>
        <taxon>Ajellomycetaceae</taxon>
        <taxon>Paracoccidioides</taxon>
    </lineage>
</organism>
<dbReference type="EMBL" id="LZYO01000060">
    <property type="protein sequence ID" value="ODH38942.1"/>
    <property type="molecule type" value="Genomic_DNA"/>
</dbReference>
<dbReference type="Proteomes" id="UP000242814">
    <property type="component" value="Unassembled WGS sequence"/>
</dbReference>
<evidence type="ECO:0000313" key="1">
    <source>
        <dbReference type="EMBL" id="ODH38942.1"/>
    </source>
</evidence>
<dbReference type="AlphaFoldDB" id="A0A1D2JJN5"/>
<dbReference type="VEuPathDB" id="FungiDB:PABG_12511"/>
<protein>
    <submittedName>
        <fullName evidence="1">Uncharacterized protein</fullName>
    </submittedName>
</protein>
<comment type="caution">
    <text evidence="1">The sequence shown here is derived from an EMBL/GenBank/DDBJ whole genome shotgun (WGS) entry which is preliminary data.</text>
</comment>